<dbReference type="Pfam" id="PF11628">
    <property type="entry name" value="TCR_zetazeta"/>
    <property type="match status" value="1"/>
</dbReference>
<feature type="signal peptide" evidence="9">
    <location>
        <begin position="1"/>
        <end position="21"/>
    </location>
</feature>
<reference evidence="10" key="1">
    <citation type="submission" date="2020-10" db="EMBL/GenBank/DDBJ databases">
        <title>Chromosome-scale genome assembly of the Allis shad, Alosa alosa.</title>
        <authorList>
            <person name="Margot Z."/>
            <person name="Christophe K."/>
            <person name="Cabau C."/>
            <person name="Louis A."/>
            <person name="Berthelot C."/>
            <person name="Parey E."/>
            <person name="Roest Crollius H."/>
            <person name="Montfort J."/>
            <person name="Robinson-Rechavi M."/>
            <person name="Bucao C."/>
            <person name="Bouchez O."/>
            <person name="Gislard M."/>
            <person name="Lluch J."/>
            <person name="Milhes M."/>
            <person name="Lampietro C."/>
            <person name="Lopez Roques C."/>
            <person name="Donnadieu C."/>
            <person name="Braasch I."/>
            <person name="Desvignes T."/>
            <person name="Postlethwait J."/>
            <person name="Bobe J."/>
            <person name="Guiguen Y."/>
        </authorList>
    </citation>
    <scope>NUCLEOTIDE SEQUENCE</scope>
    <source>
        <strain evidence="10">M-15738</strain>
        <tissue evidence="10">Blood</tissue>
    </source>
</reference>
<feature type="region of interest" description="Disordered" evidence="7">
    <location>
        <begin position="55"/>
        <end position="157"/>
    </location>
</feature>
<keyword evidence="5" id="KW-1064">Adaptive immunity</keyword>
<gene>
    <name evidence="10" type="ORF">AALO_G00043020</name>
</gene>
<comment type="subcellular location">
    <subcellularLocation>
        <location evidence="1">Cell membrane</location>
        <topology evidence="1">Single-pass type I membrane protein</topology>
    </subcellularLocation>
</comment>
<keyword evidence="9" id="KW-0732">Signal</keyword>
<evidence type="ECO:0000256" key="4">
    <source>
        <dbReference type="ARBA" id="ARBA00022859"/>
    </source>
</evidence>
<feature type="compositionally biased region" description="Polar residues" evidence="7">
    <location>
        <begin position="125"/>
        <end position="144"/>
    </location>
</feature>
<dbReference type="Proteomes" id="UP000823561">
    <property type="component" value="Chromosome 3"/>
</dbReference>
<dbReference type="GO" id="GO:0098797">
    <property type="term" value="C:plasma membrane protein complex"/>
    <property type="evidence" value="ECO:0007669"/>
    <property type="project" value="UniProtKB-ARBA"/>
</dbReference>
<evidence type="ECO:0000256" key="1">
    <source>
        <dbReference type="ARBA" id="ARBA00004251"/>
    </source>
</evidence>
<keyword evidence="6" id="KW-0675">Receptor</keyword>
<dbReference type="GO" id="GO:0002250">
    <property type="term" value="P:adaptive immune response"/>
    <property type="evidence" value="ECO:0007669"/>
    <property type="project" value="UniProtKB-KW"/>
</dbReference>
<dbReference type="InterPro" id="IPR024128">
    <property type="entry name" value="T-cell_CD3_zeta"/>
</dbReference>
<feature type="transmembrane region" description="Helical" evidence="8">
    <location>
        <begin position="31"/>
        <end position="49"/>
    </location>
</feature>
<keyword evidence="8" id="KW-0812">Transmembrane</keyword>
<sequence>MRMWRTIKLLPLSLMVHVAEATSVSDPVICYVLDAVLLLYCIVFTALYFREKFLRRPTTQEENNQTQEGEGGSYEAVGTQSNPETGAVRRQRAPAADDHYAALQHRTGDTYAQIQNKKKKKDAQASRTQLYESLQQTSADTYNSLEMRPLPPPHPPK</sequence>
<dbReference type="AlphaFoldDB" id="A0AAV6H8P8"/>
<evidence type="ECO:0000313" key="11">
    <source>
        <dbReference type="Proteomes" id="UP000823561"/>
    </source>
</evidence>
<comment type="caution">
    <text evidence="10">The sequence shown here is derived from an EMBL/GenBank/DDBJ whole genome shotgun (WGS) entry which is preliminary data.</text>
</comment>
<dbReference type="PANTHER" id="PTHR10035:SF2">
    <property type="entry name" value="T-CELL SURFACE GLYCOPROTEIN CD3 ZETA CHAIN"/>
    <property type="match status" value="1"/>
</dbReference>
<evidence type="ECO:0008006" key="12">
    <source>
        <dbReference type="Google" id="ProtNLM"/>
    </source>
</evidence>
<accession>A0AAV6H8P8</accession>
<organism evidence="10 11">
    <name type="scientific">Alosa alosa</name>
    <name type="common">allis shad</name>
    <dbReference type="NCBI Taxonomy" id="278164"/>
    <lineage>
        <taxon>Eukaryota</taxon>
        <taxon>Metazoa</taxon>
        <taxon>Chordata</taxon>
        <taxon>Craniata</taxon>
        <taxon>Vertebrata</taxon>
        <taxon>Euteleostomi</taxon>
        <taxon>Actinopterygii</taxon>
        <taxon>Neopterygii</taxon>
        <taxon>Teleostei</taxon>
        <taxon>Clupei</taxon>
        <taxon>Clupeiformes</taxon>
        <taxon>Clupeoidei</taxon>
        <taxon>Clupeidae</taxon>
        <taxon>Alosa</taxon>
    </lineage>
</organism>
<keyword evidence="4" id="KW-0391">Immunity</keyword>
<keyword evidence="3" id="KW-0597">Phosphoprotein</keyword>
<evidence type="ECO:0000256" key="6">
    <source>
        <dbReference type="ARBA" id="ARBA00023170"/>
    </source>
</evidence>
<evidence type="ECO:0000256" key="3">
    <source>
        <dbReference type="ARBA" id="ARBA00022553"/>
    </source>
</evidence>
<keyword evidence="8" id="KW-1133">Transmembrane helix</keyword>
<evidence type="ECO:0000313" key="10">
    <source>
        <dbReference type="EMBL" id="KAG5283525.1"/>
    </source>
</evidence>
<dbReference type="InterPro" id="IPR021663">
    <property type="entry name" value="CD3_zeta/IgE_Fc_rcpt_gamma"/>
</dbReference>
<protein>
    <recommendedName>
        <fullName evidence="12">T-cell surface glycoprotein CD3 zeta chain</fullName>
    </recommendedName>
</protein>
<evidence type="ECO:0000256" key="2">
    <source>
        <dbReference type="ARBA" id="ARBA00022475"/>
    </source>
</evidence>
<keyword evidence="8" id="KW-0472">Membrane</keyword>
<keyword evidence="11" id="KW-1185">Reference proteome</keyword>
<dbReference type="EMBL" id="JADWDJ010000003">
    <property type="protein sequence ID" value="KAG5283525.1"/>
    <property type="molecule type" value="Genomic_DNA"/>
</dbReference>
<keyword evidence="2" id="KW-1003">Cell membrane</keyword>
<feature type="chain" id="PRO_5043686395" description="T-cell surface glycoprotein CD3 zeta chain" evidence="9">
    <location>
        <begin position="22"/>
        <end position="157"/>
    </location>
</feature>
<proteinExistence type="predicted"/>
<evidence type="ECO:0000256" key="7">
    <source>
        <dbReference type="SAM" id="MobiDB-lite"/>
    </source>
</evidence>
<dbReference type="PANTHER" id="PTHR10035">
    <property type="entry name" value="T-CELL SURFACE GLYCOPROTEIN CD3 ZETA CHAIN"/>
    <property type="match status" value="1"/>
</dbReference>
<name>A0AAV6H8P8_9TELE</name>
<evidence type="ECO:0000256" key="5">
    <source>
        <dbReference type="ARBA" id="ARBA00023130"/>
    </source>
</evidence>
<evidence type="ECO:0000256" key="8">
    <source>
        <dbReference type="SAM" id="Phobius"/>
    </source>
</evidence>
<evidence type="ECO:0000256" key="9">
    <source>
        <dbReference type="SAM" id="SignalP"/>
    </source>
</evidence>